<dbReference type="InterPro" id="IPR001707">
    <property type="entry name" value="Cmp_AcTrfase"/>
</dbReference>
<dbReference type="RefSeq" id="WP_132089072.1">
    <property type="nucleotide sequence ID" value="NZ_JANKAQ010000001.1"/>
</dbReference>
<accession>A0A4V2SE05</accession>
<dbReference type="PANTHER" id="PTHR38474:SF2">
    <property type="entry name" value="CHLORAMPHENICOL ACETYLTRANSFERASE"/>
    <property type="match status" value="1"/>
</dbReference>
<evidence type="ECO:0000313" key="2">
    <source>
        <dbReference type="EMBL" id="TCO85986.1"/>
    </source>
</evidence>
<dbReference type="PANTHER" id="PTHR38474">
    <property type="entry name" value="SLR0299 PROTEIN"/>
    <property type="match status" value="1"/>
</dbReference>
<dbReference type="SUPFAM" id="SSF52777">
    <property type="entry name" value="CoA-dependent acyltransferases"/>
    <property type="match status" value="1"/>
</dbReference>
<evidence type="ECO:0000313" key="3">
    <source>
        <dbReference type="Proteomes" id="UP000295711"/>
    </source>
</evidence>
<reference evidence="2 3" key="1">
    <citation type="submission" date="2019-03" db="EMBL/GenBank/DDBJ databases">
        <title>Genomic Encyclopedia of Type Strains, Phase IV (KMG-IV): sequencing the most valuable type-strain genomes for metagenomic binning, comparative biology and taxonomic classification.</title>
        <authorList>
            <person name="Goeker M."/>
        </authorList>
    </citation>
    <scope>NUCLEOTIDE SEQUENCE [LARGE SCALE GENOMIC DNA]</scope>
    <source>
        <strain evidence="2 3">DSM 28559</strain>
    </source>
</reference>
<evidence type="ECO:0000256" key="1">
    <source>
        <dbReference type="PIRSR" id="PIRSR000440-1"/>
    </source>
</evidence>
<comment type="caution">
    <text evidence="2">The sequence shown here is derived from an EMBL/GenBank/DDBJ whole genome shotgun (WGS) entry which is preliminary data.</text>
</comment>
<name>A0A4V2SE05_9FIRM</name>
<dbReference type="AlphaFoldDB" id="A0A4V2SE05"/>
<keyword evidence="3" id="KW-1185">Reference proteome</keyword>
<dbReference type="SMART" id="SM01059">
    <property type="entry name" value="CAT"/>
    <property type="match status" value="1"/>
</dbReference>
<dbReference type="Pfam" id="PF00302">
    <property type="entry name" value="CAT"/>
    <property type="match status" value="1"/>
</dbReference>
<feature type="active site" description="Proton acceptor" evidence="1">
    <location>
        <position position="190"/>
    </location>
</feature>
<dbReference type="InterPro" id="IPR023213">
    <property type="entry name" value="CAT-like_dom_sf"/>
</dbReference>
<sequence>MAFHLIDMDTWERREHYKYYQTFVHSSYTLNANIKITNLLKEIKQRGLRFYPVYLYIVSTAVNRIKEMRMAHDGEHRLGYWDECHPSYTIFHKDDHTFSDIWSEYNKDFSIFYKTCVQDMETWKDVKGVKTKPDKPDNFTPISCVPWLSYTAQCYDTPMKSPLLFPIILCGKYFEQNGEMLLPFSAYVQHIVSDGYHTSLLINTVQEIADHYQDWLN</sequence>
<gene>
    <name evidence="2" type="ORF">EV212_102304</name>
</gene>
<dbReference type="PIRSF" id="PIRSF000440">
    <property type="entry name" value="CAT"/>
    <property type="match status" value="1"/>
</dbReference>
<keyword evidence="2" id="KW-0808">Transferase</keyword>
<organism evidence="2 3">
    <name type="scientific">Frisingicoccus caecimuris</name>
    <dbReference type="NCBI Taxonomy" id="1796636"/>
    <lineage>
        <taxon>Bacteria</taxon>
        <taxon>Bacillati</taxon>
        <taxon>Bacillota</taxon>
        <taxon>Clostridia</taxon>
        <taxon>Lachnospirales</taxon>
        <taxon>Lachnospiraceae</taxon>
        <taxon>Frisingicoccus</taxon>
    </lineage>
</organism>
<dbReference type="EMBL" id="SLXA01000002">
    <property type="protein sequence ID" value="TCO85986.1"/>
    <property type="molecule type" value="Genomic_DNA"/>
</dbReference>
<dbReference type="GO" id="GO:0008811">
    <property type="term" value="F:chloramphenicol O-acetyltransferase activity"/>
    <property type="evidence" value="ECO:0007669"/>
    <property type="project" value="InterPro"/>
</dbReference>
<dbReference type="Gene3D" id="3.30.559.10">
    <property type="entry name" value="Chloramphenicol acetyltransferase-like domain"/>
    <property type="match status" value="1"/>
</dbReference>
<dbReference type="OrthoDB" id="9801766at2"/>
<proteinExistence type="predicted"/>
<protein>
    <submittedName>
        <fullName evidence="2">Chloramphenicol O-acetyltransferase type A</fullName>
    </submittedName>
</protein>
<dbReference type="Proteomes" id="UP000295711">
    <property type="component" value="Unassembled WGS sequence"/>
</dbReference>